<gene>
    <name evidence="1" type="ORF">LYNGBM3L_44740</name>
</gene>
<organism evidence="1 2">
    <name type="scientific">Moorena producens 3L</name>
    <dbReference type="NCBI Taxonomy" id="489825"/>
    <lineage>
        <taxon>Bacteria</taxon>
        <taxon>Bacillati</taxon>
        <taxon>Cyanobacteriota</taxon>
        <taxon>Cyanophyceae</taxon>
        <taxon>Coleofasciculales</taxon>
        <taxon>Coleofasciculaceae</taxon>
        <taxon>Moorena</taxon>
    </lineage>
</organism>
<evidence type="ECO:0000313" key="1">
    <source>
        <dbReference type="EMBL" id="EGJ31018.1"/>
    </source>
</evidence>
<dbReference type="EMBL" id="GL890944">
    <property type="protein sequence ID" value="EGJ31018.1"/>
    <property type="molecule type" value="Genomic_DNA"/>
</dbReference>
<evidence type="ECO:0000313" key="2">
    <source>
        <dbReference type="Proteomes" id="UP000003959"/>
    </source>
</evidence>
<keyword evidence="2" id="KW-1185">Reference proteome</keyword>
<accession>F4XWQ8</accession>
<reference evidence="2" key="1">
    <citation type="journal article" date="2011" name="Proc. Natl. Acad. Sci. U.S.A.">
        <title>Genomic insights into the physiology and ecology of the marine filamentous cyanobacterium Lyngbya majuscula.</title>
        <authorList>
            <person name="Jones A.C."/>
            <person name="Monroe E.A."/>
            <person name="Podell S."/>
            <person name="Hess W.R."/>
            <person name="Klages S."/>
            <person name="Esquenazi E."/>
            <person name="Niessen S."/>
            <person name="Hoover H."/>
            <person name="Rothmann M."/>
            <person name="Lasken R.S."/>
            <person name="Yates J.R.III."/>
            <person name="Reinhardt R."/>
            <person name="Kube M."/>
            <person name="Burkart M.D."/>
            <person name="Allen E.E."/>
            <person name="Dorrestein P.C."/>
            <person name="Gerwick W.H."/>
            <person name="Gerwick L."/>
        </authorList>
    </citation>
    <scope>NUCLEOTIDE SEQUENCE [LARGE SCALE GENOMIC DNA]</scope>
    <source>
        <strain evidence="2">3L</strain>
    </source>
</reference>
<dbReference type="Proteomes" id="UP000003959">
    <property type="component" value="Unassembled WGS sequence"/>
</dbReference>
<protein>
    <submittedName>
        <fullName evidence="1">Uncharacterized protein</fullName>
    </submittedName>
</protein>
<dbReference type="HOGENOM" id="CLU_3374666_0_0_3"/>
<dbReference type="AlphaFoldDB" id="F4XWQ8"/>
<proteinExistence type="predicted"/>
<name>F4XWQ8_9CYAN</name>
<sequence>MVESIPKQNYREDPGSAIVGFTGQQCQQQLLDKT</sequence>